<name>A0ACC1MH41_9HYPO</name>
<dbReference type="EMBL" id="JANJQO010002691">
    <property type="protein sequence ID" value="KAJ2966255.1"/>
    <property type="molecule type" value="Genomic_DNA"/>
</dbReference>
<evidence type="ECO:0000313" key="2">
    <source>
        <dbReference type="Proteomes" id="UP001143910"/>
    </source>
</evidence>
<accession>A0ACC1MH41</accession>
<sequence length="197" mass="20998">MAATTTTVTAAKVTTPDLTTLLTPILPALPPAAASSDPAPALLPFLAPILRQRVQFLSSASQEPWLRLLCYDATKAARLAELVSSGALEPHPVSGEVEIDWDYDAETRYRRIDLETLQALVSLSEQGLAFQLVYCVNDPDGGADGWRIAEVTVAEKPTPFAHFGGASSIAEAERLFHEENSTAKTGAKPSLTSLPAI</sequence>
<proteinExistence type="predicted"/>
<evidence type="ECO:0000313" key="1">
    <source>
        <dbReference type="EMBL" id="KAJ2966255.1"/>
    </source>
</evidence>
<reference evidence="1" key="1">
    <citation type="submission" date="2022-08" db="EMBL/GenBank/DDBJ databases">
        <title>Genome Sequence of Lecanicillium fungicola.</title>
        <authorList>
            <person name="Buettner E."/>
        </authorList>
    </citation>
    <scope>NUCLEOTIDE SEQUENCE</scope>
    <source>
        <strain evidence="1">Babe33</strain>
    </source>
</reference>
<protein>
    <submittedName>
        <fullName evidence="1">Uncharacterized protein</fullName>
    </submittedName>
</protein>
<organism evidence="1 2">
    <name type="scientific">Zarea fungicola</name>
    <dbReference type="NCBI Taxonomy" id="93591"/>
    <lineage>
        <taxon>Eukaryota</taxon>
        <taxon>Fungi</taxon>
        <taxon>Dikarya</taxon>
        <taxon>Ascomycota</taxon>
        <taxon>Pezizomycotina</taxon>
        <taxon>Sordariomycetes</taxon>
        <taxon>Hypocreomycetidae</taxon>
        <taxon>Hypocreales</taxon>
        <taxon>Cordycipitaceae</taxon>
        <taxon>Zarea</taxon>
    </lineage>
</organism>
<dbReference type="Proteomes" id="UP001143910">
    <property type="component" value="Unassembled WGS sequence"/>
</dbReference>
<keyword evidence="2" id="KW-1185">Reference proteome</keyword>
<comment type="caution">
    <text evidence="1">The sequence shown here is derived from an EMBL/GenBank/DDBJ whole genome shotgun (WGS) entry which is preliminary data.</text>
</comment>
<gene>
    <name evidence="1" type="ORF">NQ176_g10234</name>
</gene>